<sequence>MRISRAHRTAFIAAAVTTAFTLALSGAPSAGAATTPAEFQLTINTSANAAPLHTIRNADGTWTAWDQVPDMYANPVGTSSQTQAESGGELYYASEGSGQIQFLTRDATGTWTSPTGTTAPVPSTIQVGAGQTTVASLVGSAVLGSDFHLIALAANGDLYETIRHSDGTWTYWNDLYDANNNALGAIGTITDASVATTNGSDLQIAAVVGGKLYHSIRTTPTGTWTPWGDVFANSSNPGTATHVAIAGVDGALEVMVTVNSGNGLYHATRNSNGTWTVFGNVESETGFNPGTLTNLAMAATGDSSTSDVMEYALVNTSGTVYHGIRYTNGTWSAVGDVNTAVPGTGLTGQTPSSATAGGE</sequence>
<evidence type="ECO:0000313" key="2">
    <source>
        <dbReference type="EMBL" id="MBF9069165.1"/>
    </source>
</evidence>
<evidence type="ECO:0000256" key="1">
    <source>
        <dbReference type="SAM" id="SignalP"/>
    </source>
</evidence>
<protein>
    <submittedName>
        <fullName evidence="2">Uncharacterized protein</fullName>
    </submittedName>
</protein>
<dbReference type="AlphaFoldDB" id="A0A931B951"/>
<dbReference type="RefSeq" id="WP_196194328.1">
    <property type="nucleotide sequence ID" value="NZ_JADPRT010000005.1"/>
</dbReference>
<name>A0A931B951_9ACTN</name>
<gene>
    <name evidence="2" type="ORF">I2501_14160</name>
</gene>
<keyword evidence="3" id="KW-1185">Reference proteome</keyword>
<reference evidence="2" key="1">
    <citation type="submission" date="2020-11" db="EMBL/GenBank/DDBJ databases">
        <title>Isolation and identification of active actinomycetes.</title>
        <authorList>
            <person name="Yu B."/>
        </authorList>
    </citation>
    <scope>NUCLEOTIDE SEQUENCE</scope>
    <source>
        <strain evidence="2">NEAU-YB345</strain>
    </source>
</reference>
<evidence type="ECO:0000313" key="3">
    <source>
        <dbReference type="Proteomes" id="UP000657385"/>
    </source>
</evidence>
<feature type="signal peptide" evidence="1">
    <location>
        <begin position="1"/>
        <end position="32"/>
    </location>
</feature>
<proteinExistence type="predicted"/>
<keyword evidence="1" id="KW-0732">Signal</keyword>
<accession>A0A931B951</accession>
<dbReference type="SUPFAM" id="SSF89372">
    <property type="entry name" value="Fucose-specific lectin"/>
    <property type="match status" value="1"/>
</dbReference>
<dbReference type="EMBL" id="JADPRT010000005">
    <property type="protein sequence ID" value="MBF9069165.1"/>
    <property type="molecule type" value="Genomic_DNA"/>
</dbReference>
<organism evidence="2 3">
    <name type="scientific">Streptacidiphilus fuscans</name>
    <dbReference type="NCBI Taxonomy" id="2789292"/>
    <lineage>
        <taxon>Bacteria</taxon>
        <taxon>Bacillati</taxon>
        <taxon>Actinomycetota</taxon>
        <taxon>Actinomycetes</taxon>
        <taxon>Kitasatosporales</taxon>
        <taxon>Streptomycetaceae</taxon>
        <taxon>Streptacidiphilus</taxon>
    </lineage>
</organism>
<comment type="caution">
    <text evidence="2">The sequence shown here is derived from an EMBL/GenBank/DDBJ whole genome shotgun (WGS) entry which is preliminary data.</text>
</comment>
<dbReference type="Proteomes" id="UP000657385">
    <property type="component" value="Unassembled WGS sequence"/>
</dbReference>
<feature type="chain" id="PRO_5036858636" evidence="1">
    <location>
        <begin position="33"/>
        <end position="359"/>
    </location>
</feature>